<protein>
    <submittedName>
        <fullName evidence="1">Uncharacterized protein</fullName>
    </submittedName>
</protein>
<dbReference type="AlphaFoldDB" id="A0A395UJV2"/>
<feature type="non-terminal residue" evidence="1">
    <location>
        <position position="1"/>
    </location>
</feature>
<proteinExistence type="predicted"/>
<reference evidence="1 2" key="1">
    <citation type="submission" date="2018-08" db="EMBL/GenBank/DDBJ databases">
        <title>A genome reference for cultivated species of the human gut microbiota.</title>
        <authorList>
            <person name="Zou Y."/>
            <person name="Xue W."/>
            <person name="Luo G."/>
        </authorList>
    </citation>
    <scope>NUCLEOTIDE SEQUENCE [LARGE SCALE GENOMIC DNA]</scope>
    <source>
        <strain evidence="1 2">AF25-30LB</strain>
    </source>
</reference>
<comment type="caution">
    <text evidence="1">The sequence shown here is derived from an EMBL/GenBank/DDBJ whole genome shotgun (WGS) entry which is preliminary data.</text>
</comment>
<name>A0A395UJV2_PHOVU</name>
<organism evidence="1 2">
    <name type="scientific">Phocaeicola vulgatus</name>
    <name type="common">Bacteroides vulgatus</name>
    <dbReference type="NCBI Taxonomy" id="821"/>
    <lineage>
        <taxon>Bacteria</taxon>
        <taxon>Pseudomonadati</taxon>
        <taxon>Bacteroidota</taxon>
        <taxon>Bacteroidia</taxon>
        <taxon>Bacteroidales</taxon>
        <taxon>Bacteroidaceae</taxon>
        <taxon>Phocaeicola</taxon>
    </lineage>
</organism>
<sequence length="80" mass="9300">ANILKILGVFAENQKKLIEYCQMSCLPTINYDELKKFENKDYQVLRNGLDKDENEILFNSINIPEITSLILKGINKAFNY</sequence>
<dbReference type="Proteomes" id="UP000266497">
    <property type="component" value="Unassembled WGS sequence"/>
</dbReference>
<evidence type="ECO:0000313" key="2">
    <source>
        <dbReference type="Proteomes" id="UP000266497"/>
    </source>
</evidence>
<evidence type="ECO:0000313" key="1">
    <source>
        <dbReference type="EMBL" id="RGR30544.1"/>
    </source>
</evidence>
<gene>
    <name evidence="1" type="ORF">DWY53_22810</name>
</gene>
<accession>A0A395UJV2</accession>
<dbReference type="EMBL" id="QRUD01000129">
    <property type="protein sequence ID" value="RGR30544.1"/>
    <property type="molecule type" value="Genomic_DNA"/>
</dbReference>